<dbReference type="RefSeq" id="WP_135619041.1">
    <property type="nucleotide sequence ID" value="NZ_RQGG01000019.1"/>
</dbReference>
<dbReference type="OrthoDB" id="345074at2"/>
<evidence type="ECO:0000313" key="3">
    <source>
        <dbReference type="Proteomes" id="UP000297609"/>
    </source>
</evidence>
<feature type="transmembrane region" description="Helical" evidence="1">
    <location>
        <begin position="112"/>
        <end position="132"/>
    </location>
</feature>
<comment type="caution">
    <text evidence="2">The sequence shown here is derived from an EMBL/GenBank/DDBJ whole genome shotgun (WGS) entry which is preliminary data.</text>
</comment>
<dbReference type="EMBL" id="RQGG01000019">
    <property type="protein sequence ID" value="TGL54107.1"/>
    <property type="molecule type" value="Genomic_DNA"/>
</dbReference>
<name>A0A4R9JQ65_9LEPT</name>
<organism evidence="2 3">
    <name type="scientific">Leptospira kemamanensis</name>
    <dbReference type="NCBI Taxonomy" id="2484942"/>
    <lineage>
        <taxon>Bacteria</taxon>
        <taxon>Pseudomonadati</taxon>
        <taxon>Spirochaetota</taxon>
        <taxon>Spirochaetia</taxon>
        <taxon>Leptospirales</taxon>
        <taxon>Leptospiraceae</taxon>
        <taxon>Leptospira</taxon>
    </lineage>
</organism>
<feature type="transmembrane region" description="Helical" evidence="1">
    <location>
        <begin position="139"/>
        <end position="155"/>
    </location>
</feature>
<gene>
    <name evidence="2" type="ORF">EHQ59_07890</name>
</gene>
<protein>
    <submittedName>
        <fullName evidence="2">Prenyltransferase</fullName>
    </submittedName>
</protein>
<keyword evidence="3" id="KW-1185">Reference proteome</keyword>
<feature type="transmembrane region" description="Helical" evidence="1">
    <location>
        <begin position="12"/>
        <end position="36"/>
    </location>
</feature>
<reference evidence="2" key="1">
    <citation type="journal article" date="2019" name="PLoS Negl. Trop. Dis.">
        <title>Revisiting the worldwide diversity of Leptospira species in the environment.</title>
        <authorList>
            <person name="Vincent A.T."/>
            <person name="Schiettekatte O."/>
            <person name="Bourhy P."/>
            <person name="Veyrier F.J."/>
            <person name="Picardeau M."/>
        </authorList>
    </citation>
    <scope>NUCLEOTIDE SEQUENCE [LARGE SCALE GENOMIC DNA]</scope>
    <source>
        <strain evidence="2">201702454</strain>
    </source>
</reference>
<feature type="transmembrane region" description="Helical" evidence="1">
    <location>
        <begin position="209"/>
        <end position="240"/>
    </location>
</feature>
<dbReference type="Proteomes" id="UP000297609">
    <property type="component" value="Unassembled WGS sequence"/>
</dbReference>
<feature type="transmembrane region" description="Helical" evidence="1">
    <location>
        <begin position="88"/>
        <end position="106"/>
    </location>
</feature>
<evidence type="ECO:0000313" key="2">
    <source>
        <dbReference type="EMBL" id="TGL54107.1"/>
    </source>
</evidence>
<feature type="transmembrane region" description="Helical" evidence="1">
    <location>
        <begin position="48"/>
        <end position="67"/>
    </location>
</feature>
<proteinExistence type="predicted"/>
<dbReference type="AlphaFoldDB" id="A0A4R9JQ65"/>
<accession>A0A4R9JQ65</accession>
<sequence>MFQTKEPKWTTWFFQFVSYGSFDVVVSVGANLSFLSHYYQTPLRVSQILFYLVSVWGLYLLDHLWDAKKEIGTPTLRSLFFGEHQTKIKWMIVFSVVLSCSFVLVWEWKFLFANQIFLISFGVILLLVVKRLSPFPKEILVSVFYTWGILLPFPMGTHTWWVAFLFFQHVFANVLFTYNLDRDIDKSQETFVLSRFLSLEQMQFFSRGFLGFGLLCLSLSFFFQTIPLVFCLGLCLSYLWLLTTSFLKQNATTLKSLAELSYLPMFLPQIIFFFSGLR</sequence>
<dbReference type="GO" id="GO:0016740">
    <property type="term" value="F:transferase activity"/>
    <property type="evidence" value="ECO:0007669"/>
    <property type="project" value="UniProtKB-KW"/>
</dbReference>
<keyword evidence="2" id="KW-0808">Transferase</keyword>
<keyword evidence="1" id="KW-0472">Membrane</keyword>
<evidence type="ECO:0000256" key="1">
    <source>
        <dbReference type="SAM" id="Phobius"/>
    </source>
</evidence>
<keyword evidence="1" id="KW-0812">Transmembrane</keyword>
<keyword evidence="1" id="KW-1133">Transmembrane helix</keyword>